<organism evidence="1 2">
    <name type="scientific">Macrococcus bovicus</name>
    <dbReference type="NCBI Taxonomy" id="69968"/>
    <lineage>
        <taxon>Bacteria</taxon>
        <taxon>Bacillati</taxon>
        <taxon>Bacillota</taxon>
        <taxon>Bacilli</taxon>
        <taxon>Bacillales</taxon>
        <taxon>Staphylococcaceae</taxon>
        <taxon>Macrococcus</taxon>
    </lineage>
</organism>
<keyword evidence="2" id="KW-1185">Reference proteome</keyword>
<dbReference type="EMBL" id="SCWF01000004">
    <property type="protein sequence ID" value="TDM14436.1"/>
    <property type="molecule type" value="Genomic_DNA"/>
</dbReference>
<evidence type="ECO:0000313" key="2">
    <source>
        <dbReference type="Proteomes" id="UP000294843"/>
    </source>
</evidence>
<dbReference type="PROSITE" id="PS51257">
    <property type="entry name" value="PROKAR_LIPOPROTEIN"/>
    <property type="match status" value="1"/>
</dbReference>
<evidence type="ECO:0008006" key="3">
    <source>
        <dbReference type="Google" id="ProtNLM"/>
    </source>
</evidence>
<dbReference type="Proteomes" id="UP000294843">
    <property type="component" value="Unassembled WGS sequence"/>
</dbReference>
<protein>
    <recommendedName>
        <fullName evidence="3">Lipoprotein</fullName>
    </recommendedName>
</protein>
<reference evidence="1 2" key="1">
    <citation type="submission" date="2019-01" db="EMBL/GenBank/DDBJ databases">
        <title>Draft genome sequences of the type strains of six Macrococcus species.</title>
        <authorList>
            <person name="Mazhar S."/>
            <person name="Altermann E."/>
            <person name="Hill C."/>
            <person name="Mcauliffe O."/>
        </authorList>
    </citation>
    <scope>NUCLEOTIDE SEQUENCE [LARGE SCALE GENOMIC DNA]</scope>
    <source>
        <strain evidence="1 2">ATCC 51825</strain>
    </source>
</reference>
<sequence>MYKRITAVILAAALAAGCQPEQTTQVTDTASQLKAAQETKDDVTSYASTYKTQTKENNKESQSYLGLKKDEDDNQEVTVKNAEEDGKFYVYDKKAILQKDGEWIDISKLGGSQLLSMTKPLLYSEQFKLLEKMTDAKYKDHTLTQSISGYDDYMNVFGQNEEDKKAITSLKKTYPEIQNEITVTFDKHNQIEKITNDLKLKNSKTTVHNNAVTTFSEINSVRLDIPGPVKHAREVGA</sequence>
<dbReference type="AlphaFoldDB" id="A0A4R6C0F6"/>
<gene>
    <name evidence="1" type="ORF">ERX55_05760</name>
</gene>
<evidence type="ECO:0000313" key="1">
    <source>
        <dbReference type="EMBL" id="TDM14436.1"/>
    </source>
</evidence>
<name>A0A4R6C0F6_9STAP</name>
<dbReference type="RefSeq" id="WP_133451623.1">
    <property type="nucleotide sequence ID" value="NZ_SCWF01000004.1"/>
</dbReference>
<proteinExistence type="predicted"/>
<dbReference type="OrthoDB" id="2417319at2"/>
<accession>A0A4R6C0F6</accession>
<comment type="caution">
    <text evidence="1">The sequence shown here is derived from an EMBL/GenBank/DDBJ whole genome shotgun (WGS) entry which is preliminary data.</text>
</comment>